<sequence length="261" mass="29709">MSKEGGGFWLKQGKEALLVISKMAAEGLSFERMIEKPERILKQLVPPKAHLVVSLAFMFFFFHFYLLYVLVYAATKAAFHWATDTSKELPKFEEIKRKVRLRFSKNVYLYWNFSPTFSNFQIGMAVASLFVVQSLSSLLPSVYFPQRVSSFNPRSLFEWFVQLRPQINIKPQLKVVTSSSHTSCNSSVAATMSRESDEFNDSNEKQLKKSAQKAKNYAEVGLEVMQAIASDSREKWSNNDFESATENVDSTTQNDKSGSEA</sequence>
<keyword evidence="2" id="KW-0472">Membrane</keyword>
<evidence type="ECO:0000313" key="4">
    <source>
        <dbReference type="Proteomes" id="UP000218231"/>
    </source>
</evidence>
<evidence type="ECO:0000256" key="2">
    <source>
        <dbReference type="SAM" id="Phobius"/>
    </source>
</evidence>
<organism evidence="3 4">
    <name type="scientific">Diploscapter pachys</name>
    <dbReference type="NCBI Taxonomy" id="2018661"/>
    <lineage>
        <taxon>Eukaryota</taxon>
        <taxon>Metazoa</taxon>
        <taxon>Ecdysozoa</taxon>
        <taxon>Nematoda</taxon>
        <taxon>Chromadorea</taxon>
        <taxon>Rhabditida</taxon>
        <taxon>Rhabditina</taxon>
        <taxon>Rhabditomorpha</taxon>
        <taxon>Rhabditoidea</taxon>
        <taxon>Rhabditidae</taxon>
        <taxon>Diploscapter</taxon>
    </lineage>
</organism>
<keyword evidence="2" id="KW-1133">Transmembrane helix</keyword>
<protein>
    <submittedName>
        <fullName evidence="3">Uncharacterized protein</fullName>
    </submittedName>
</protein>
<dbReference type="AlphaFoldDB" id="A0A2A2K7R0"/>
<comment type="caution">
    <text evidence="3">The sequence shown here is derived from an EMBL/GenBank/DDBJ whole genome shotgun (WGS) entry which is preliminary data.</text>
</comment>
<reference evidence="3 4" key="1">
    <citation type="journal article" date="2017" name="Curr. Biol.">
        <title>Genome architecture and evolution of a unichromosomal asexual nematode.</title>
        <authorList>
            <person name="Fradin H."/>
            <person name="Zegar C."/>
            <person name="Gutwein M."/>
            <person name="Lucas J."/>
            <person name="Kovtun M."/>
            <person name="Corcoran D."/>
            <person name="Baugh L.R."/>
            <person name="Kiontke K."/>
            <person name="Gunsalus K."/>
            <person name="Fitch D.H."/>
            <person name="Piano F."/>
        </authorList>
    </citation>
    <scope>NUCLEOTIDE SEQUENCE [LARGE SCALE GENOMIC DNA]</scope>
    <source>
        <strain evidence="3">PF1309</strain>
    </source>
</reference>
<feature type="compositionally biased region" description="Polar residues" evidence="1">
    <location>
        <begin position="238"/>
        <end position="261"/>
    </location>
</feature>
<feature type="region of interest" description="Disordered" evidence="1">
    <location>
        <begin position="232"/>
        <end position="261"/>
    </location>
</feature>
<feature type="transmembrane region" description="Helical" evidence="2">
    <location>
        <begin position="49"/>
        <end position="71"/>
    </location>
</feature>
<evidence type="ECO:0000256" key="1">
    <source>
        <dbReference type="SAM" id="MobiDB-lite"/>
    </source>
</evidence>
<dbReference type="STRING" id="2018661.A0A2A2K7R0"/>
<evidence type="ECO:0000313" key="3">
    <source>
        <dbReference type="EMBL" id="PAV69964.1"/>
    </source>
</evidence>
<name>A0A2A2K7R0_9BILA</name>
<dbReference type="Proteomes" id="UP000218231">
    <property type="component" value="Unassembled WGS sequence"/>
</dbReference>
<keyword evidence="4" id="KW-1185">Reference proteome</keyword>
<gene>
    <name evidence="3" type="ORF">WR25_10915</name>
</gene>
<proteinExistence type="predicted"/>
<keyword evidence="2" id="KW-0812">Transmembrane</keyword>
<accession>A0A2A2K7R0</accession>
<dbReference type="EMBL" id="LIAE01009380">
    <property type="protein sequence ID" value="PAV69964.1"/>
    <property type="molecule type" value="Genomic_DNA"/>
</dbReference>